<feature type="compositionally biased region" description="Basic and acidic residues" evidence="1">
    <location>
        <begin position="52"/>
        <end position="77"/>
    </location>
</feature>
<reference evidence="3" key="1">
    <citation type="journal article" date="2017" name="Nat. Commun.">
        <title>The asparagus genome sheds light on the origin and evolution of a young Y chromosome.</title>
        <authorList>
            <person name="Harkess A."/>
            <person name="Zhou J."/>
            <person name="Xu C."/>
            <person name="Bowers J.E."/>
            <person name="Van der Hulst R."/>
            <person name="Ayyampalayam S."/>
            <person name="Mercati F."/>
            <person name="Riccardi P."/>
            <person name="McKain M.R."/>
            <person name="Kakrana A."/>
            <person name="Tang H."/>
            <person name="Ray J."/>
            <person name="Groenendijk J."/>
            <person name="Arikit S."/>
            <person name="Mathioni S.M."/>
            <person name="Nakano M."/>
            <person name="Shan H."/>
            <person name="Telgmann-Rauber A."/>
            <person name="Kanno A."/>
            <person name="Yue Z."/>
            <person name="Chen H."/>
            <person name="Li W."/>
            <person name="Chen Y."/>
            <person name="Xu X."/>
            <person name="Zhang Y."/>
            <person name="Luo S."/>
            <person name="Chen H."/>
            <person name="Gao J."/>
            <person name="Mao Z."/>
            <person name="Pires J.C."/>
            <person name="Luo M."/>
            <person name="Kudrna D."/>
            <person name="Wing R.A."/>
            <person name="Meyers B.C."/>
            <person name="Yi K."/>
            <person name="Kong H."/>
            <person name="Lavrijsen P."/>
            <person name="Sunseri F."/>
            <person name="Falavigna A."/>
            <person name="Ye Y."/>
            <person name="Leebens-Mack J.H."/>
            <person name="Chen G."/>
        </authorList>
    </citation>
    <scope>NUCLEOTIDE SEQUENCE [LARGE SCALE GENOMIC DNA]</scope>
    <source>
        <strain evidence="3">cv. DH0086</strain>
    </source>
</reference>
<sequence>MELGEVKLGRVGAGGRASPGRRTAETGEESVGEVEGRRRKRPARGWRRRPHWERTGRGLKEEEKGGVEGRGGDEGGRRWSVRGRGGGLRGEPREERRRSRSDPKAIALLRYSVLD</sequence>
<evidence type="ECO:0000256" key="1">
    <source>
        <dbReference type="SAM" id="MobiDB-lite"/>
    </source>
</evidence>
<dbReference type="AlphaFoldDB" id="A0A5P1ECK3"/>
<gene>
    <name evidence="2" type="ORF">A4U43_C07F16910</name>
</gene>
<keyword evidence="3" id="KW-1185">Reference proteome</keyword>
<dbReference type="Proteomes" id="UP000243459">
    <property type="component" value="Chromosome 7"/>
</dbReference>
<accession>A0A5P1ECK3</accession>
<organism evidence="2 3">
    <name type="scientific">Asparagus officinalis</name>
    <name type="common">Garden asparagus</name>
    <dbReference type="NCBI Taxonomy" id="4686"/>
    <lineage>
        <taxon>Eukaryota</taxon>
        <taxon>Viridiplantae</taxon>
        <taxon>Streptophyta</taxon>
        <taxon>Embryophyta</taxon>
        <taxon>Tracheophyta</taxon>
        <taxon>Spermatophyta</taxon>
        <taxon>Magnoliopsida</taxon>
        <taxon>Liliopsida</taxon>
        <taxon>Asparagales</taxon>
        <taxon>Asparagaceae</taxon>
        <taxon>Asparagoideae</taxon>
        <taxon>Asparagus</taxon>
    </lineage>
</organism>
<dbReference type="Gramene" id="ONK63598">
    <property type="protein sequence ID" value="ONK63598"/>
    <property type="gene ID" value="A4U43_C07F16910"/>
</dbReference>
<evidence type="ECO:0000313" key="3">
    <source>
        <dbReference type="Proteomes" id="UP000243459"/>
    </source>
</evidence>
<feature type="compositionally biased region" description="Basic residues" evidence="1">
    <location>
        <begin position="37"/>
        <end position="51"/>
    </location>
</feature>
<name>A0A5P1ECK3_ASPOF</name>
<feature type="region of interest" description="Disordered" evidence="1">
    <location>
        <begin position="1"/>
        <end position="103"/>
    </location>
</feature>
<protein>
    <submittedName>
        <fullName evidence="2">Uncharacterized protein</fullName>
    </submittedName>
</protein>
<dbReference type="EMBL" id="CM007387">
    <property type="protein sequence ID" value="ONK63598.1"/>
    <property type="molecule type" value="Genomic_DNA"/>
</dbReference>
<proteinExistence type="predicted"/>
<feature type="compositionally biased region" description="Basic and acidic residues" evidence="1">
    <location>
        <begin position="90"/>
        <end position="103"/>
    </location>
</feature>
<evidence type="ECO:0000313" key="2">
    <source>
        <dbReference type="EMBL" id="ONK63598.1"/>
    </source>
</evidence>